<feature type="binding site" evidence="6">
    <location>
        <position position="148"/>
    </location>
    <ligand>
        <name>Mg(2+)</name>
        <dbReference type="ChEBI" id="CHEBI:18420"/>
        <label>1</label>
    </ligand>
</feature>
<sequence length="255" mass="29371">MRCATWNVNSIRARLPRVLEWLERQSPDVVCLQETKCLDEVFPREPIEDLGYNIETFGQKTYNGVAILAKGRIEEVHRGLPGDESDIEARVIGAQVEDFLFLDLYVVNGQEVGAPKYSYKLEWLERVRRLIDERYDLSEKVVVTGDFNITFDDRDVYDPEKWRGKILCSDAEREALARIMDLGLIDGLRQHTEEAGIYTWWDFRTRGFQRGNGLRIDHFLLSEAASKVCTAVEVDTEERGLEKPSDHAPVIATFE</sequence>
<feature type="active site" description="Proton donor/acceptor" evidence="5">
    <location>
        <position position="146"/>
    </location>
</feature>
<evidence type="ECO:0000256" key="3">
    <source>
        <dbReference type="ARBA" id="ARBA00022801"/>
    </source>
</evidence>
<keyword evidence="4 6" id="KW-0460">Magnesium</keyword>
<evidence type="ECO:0000256" key="1">
    <source>
        <dbReference type="ARBA" id="ARBA00007092"/>
    </source>
</evidence>
<feature type="binding site" evidence="6">
    <location>
        <position position="246"/>
    </location>
    <ligand>
        <name>Mg(2+)</name>
        <dbReference type="ChEBI" id="CHEBI:18420"/>
        <label>1</label>
    </ligand>
</feature>
<dbReference type="AlphaFoldDB" id="A0A518BHV2"/>
<evidence type="ECO:0000256" key="2">
    <source>
        <dbReference type="ARBA" id="ARBA00022723"/>
    </source>
</evidence>
<dbReference type="RefSeq" id="WP_145064373.1">
    <property type="nucleotide sequence ID" value="NZ_CP036287.1"/>
</dbReference>
<accession>A0A518BHV2</accession>
<dbReference type="PROSITE" id="PS00726">
    <property type="entry name" value="AP_NUCLEASE_F1_1"/>
    <property type="match status" value="1"/>
</dbReference>
<feature type="binding site" evidence="6">
    <location>
        <position position="34"/>
    </location>
    <ligand>
        <name>Mg(2+)</name>
        <dbReference type="ChEBI" id="CHEBI:18420"/>
        <label>1</label>
    </ligand>
</feature>
<evidence type="ECO:0000313" key="10">
    <source>
        <dbReference type="Proteomes" id="UP000316921"/>
    </source>
</evidence>
<dbReference type="CDD" id="cd09086">
    <property type="entry name" value="ExoIII-like_AP-endo"/>
    <property type="match status" value="1"/>
</dbReference>
<organism evidence="9 10">
    <name type="scientific">Engelhardtia mirabilis</name>
    <dbReference type="NCBI Taxonomy" id="2528011"/>
    <lineage>
        <taxon>Bacteria</taxon>
        <taxon>Pseudomonadati</taxon>
        <taxon>Planctomycetota</taxon>
        <taxon>Planctomycetia</taxon>
        <taxon>Planctomycetia incertae sedis</taxon>
        <taxon>Engelhardtia</taxon>
    </lineage>
</organism>
<feature type="site" description="Interaction with DNA substrate" evidence="7">
    <location>
        <position position="247"/>
    </location>
</feature>
<evidence type="ECO:0000313" key="9">
    <source>
        <dbReference type="EMBL" id="QDU66546.1"/>
    </source>
</evidence>
<evidence type="ECO:0000256" key="4">
    <source>
        <dbReference type="ARBA" id="ARBA00022842"/>
    </source>
</evidence>
<dbReference type="GO" id="GO:0046872">
    <property type="term" value="F:metal ion binding"/>
    <property type="evidence" value="ECO:0007669"/>
    <property type="project" value="UniProtKB-KW"/>
</dbReference>
<keyword evidence="3 9" id="KW-0378">Hydrolase</keyword>
<dbReference type="InterPro" id="IPR004808">
    <property type="entry name" value="AP_endonuc_1"/>
</dbReference>
<dbReference type="EMBL" id="CP036287">
    <property type="protein sequence ID" value="QDU66546.1"/>
    <property type="molecule type" value="Genomic_DNA"/>
</dbReference>
<feature type="binding site" evidence="6">
    <location>
        <position position="146"/>
    </location>
    <ligand>
        <name>Mg(2+)</name>
        <dbReference type="ChEBI" id="CHEBI:18420"/>
        <label>1</label>
    </ligand>
</feature>
<keyword evidence="2 6" id="KW-0479">Metal-binding</keyword>
<comment type="cofactor">
    <cofactor evidence="6">
        <name>Mg(2+)</name>
        <dbReference type="ChEBI" id="CHEBI:18420"/>
    </cofactor>
    <cofactor evidence="6">
        <name>Mn(2+)</name>
        <dbReference type="ChEBI" id="CHEBI:29035"/>
    </cofactor>
    <text evidence="6">Probably binds two magnesium or manganese ions per subunit.</text>
</comment>
<proteinExistence type="inferred from homology"/>
<name>A0A518BHV2_9BACT</name>
<feature type="active site" description="Proton acceptor" evidence="5">
    <location>
        <position position="247"/>
    </location>
</feature>
<evidence type="ECO:0000256" key="5">
    <source>
        <dbReference type="PIRSR" id="PIRSR604808-1"/>
    </source>
</evidence>
<dbReference type="KEGG" id="pbap:Pla133_16220"/>
<feature type="site" description="Important for catalytic activity" evidence="7">
    <location>
        <position position="217"/>
    </location>
</feature>
<feature type="binding site" evidence="6">
    <location>
        <position position="247"/>
    </location>
    <ligand>
        <name>Mg(2+)</name>
        <dbReference type="ChEBI" id="CHEBI:18420"/>
        <label>1</label>
    </ligand>
</feature>
<dbReference type="GO" id="GO:0006281">
    <property type="term" value="P:DNA repair"/>
    <property type="evidence" value="ECO:0007669"/>
    <property type="project" value="InterPro"/>
</dbReference>
<dbReference type="InterPro" id="IPR005135">
    <property type="entry name" value="Endo/exonuclease/phosphatase"/>
</dbReference>
<feature type="active site" evidence="5">
    <location>
        <position position="105"/>
    </location>
</feature>
<feature type="binding site" evidence="6">
    <location>
        <position position="7"/>
    </location>
    <ligand>
        <name>Mg(2+)</name>
        <dbReference type="ChEBI" id="CHEBI:18420"/>
        <label>1</label>
    </ligand>
</feature>
<dbReference type="SUPFAM" id="SSF56219">
    <property type="entry name" value="DNase I-like"/>
    <property type="match status" value="1"/>
</dbReference>
<evidence type="ECO:0000256" key="7">
    <source>
        <dbReference type="PIRSR" id="PIRSR604808-3"/>
    </source>
</evidence>
<dbReference type="NCBIfam" id="TIGR00633">
    <property type="entry name" value="xth"/>
    <property type="match status" value="1"/>
</dbReference>
<dbReference type="GO" id="GO:0003677">
    <property type="term" value="F:DNA binding"/>
    <property type="evidence" value="ECO:0007669"/>
    <property type="project" value="InterPro"/>
</dbReference>
<dbReference type="InterPro" id="IPR036691">
    <property type="entry name" value="Endo/exonu/phosph_ase_sf"/>
</dbReference>
<dbReference type="EC" id="3.1.11.2" evidence="9"/>
<dbReference type="GO" id="GO:0004519">
    <property type="term" value="F:endonuclease activity"/>
    <property type="evidence" value="ECO:0007669"/>
    <property type="project" value="InterPro"/>
</dbReference>
<dbReference type="Proteomes" id="UP000316921">
    <property type="component" value="Chromosome"/>
</dbReference>
<protein>
    <submittedName>
        <fullName evidence="9">Exodeoxyribonuclease III</fullName>
        <ecNumber evidence="9">3.1.11.2</ecNumber>
    </submittedName>
</protein>
<dbReference type="PROSITE" id="PS51435">
    <property type="entry name" value="AP_NUCLEASE_F1_4"/>
    <property type="match status" value="1"/>
</dbReference>
<feature type="domain" description="Endonuclease/exonuclease/phosphatase" evidence="8">
    <location>
        <begin position="4"/>
        <end position="247"/>
    </location>
</feature>
<comment type="similarity">
    <text evidence="1">Belongs to the DNA repair enzymes AP/ExoA family.</text>
</comment>
<dbReference type="GO" id="GO:0008311">
    <property type="term" value="F:double-stranded DNA 3'-5' DNA exonuclease activity"/>
    <property type="evidence" value="ECO:0007669"/>
    <property type="project" value="UniProtKB-EC"/>
</dbReference>
<dbReference type="Pfam" id="PF03372">
    <property type="entry name" value="Exo_endo_phos"/>
    <property type="match status" value="1"/>
</dbReference>
<keyword evidence="6" id="KW-0464">Manganese</keyword>
<evidence type="ECO:0000259" key="8">
    <source>
        <dbReference type="Pfam" id="PF03372"/>
    </source>
</evidence>
<dbReference type="NCBIfam" id="TIGR00195">
    <property type="entry name" value="exoDNase_III"/>
    <property type="match status" value="1"/>
</dbReference>
<keyword evidence="10" id="KW-1185">Reference proteome</keyword>
<dbReference type="PANTHER" id="PTHR43250:SF2">
    <property type="entry name" value="EXODEOXYRIBONUCLEASE III"/>
    <property type="match status" value="1"/>
</dbReference>
<evidence type="ECO:0000256" key="6">
    <source>
        <dbReference type="PIRSR" id="PIRSR604808-2"/>
    </source>
</evidence>
<dbReference type="Gene3D" id="3.60.10.10">
    <property type="entry name" value="Endonuclease/exonuclease/phosphatase"/>
    <property type="match status" value="1"/>
</dbReference>
<reference evidence="9 10" key="1">
    <citation type="submission" date="2019-02" db="EMBL/GenBank/DDBJ databases">
        <title>Deep-cultivation of Planctomycetes and their phenomic and genomic characterization uncovers novel biology.</title>
        <authorList>
            <person name="Wiegand S."/>
            <person name="Jogler M."/>
            <person name="Boedeker C."/>
            <person name="Pinto D."/>
            <person name="Vollmers J."/>
            <person name="Rivas-Marin E."/>
            <person name="Kohn T."/>
            <person name="Peeters S.H."/>
            <person name="Heuer A."/>
            <person name="Rast P."/>
            <person name="Oberbeckmann S."/>
            <person name="Bunk B."/>
            <person name="Jeske O."/>
            <person name="Meyerdierks A."/>
            <person name="Storesund J.E."/>
            <person name="Kallscheuer N."/>
            <person name="Luecker S."/>
            <person name="Lage O.M."/>
            <person name="Pohl T."/>
            <person name="Merkel B.J."/>
            <person name="Hornburger P."/>
            <person name="Mueller R.-W."/>
            <person name="Bruemmer F."/>
            <person name="Labrenz M."/>
            <person name="Spormann A.M."/>
            <person name="Op den Camp H."/>
            <person name="Overmann J."/>
            <person name="Amann R."/>
            <person name="Jetten M.S.M."/>
            <person name="Mascher T."/>
            <person name="Medema M.H."/>
            <person name="Devos D.P."/>
            <person name="Kaster A.-K."/>
            <person name="Ovreas L."/>
            <person name="Rohde M."/>
            <person name="Galperin M.Y."/>
            <person name="Jogler C."/>
        </authorList>
    </citation>
    <scope>NUCLEOTIDE SEQUENCE [LARGE SCALE GENOMIC DNA]</scope>
    <source>
        <strain evidence="9 10">Pla133</strain>
    </source>
</reference>
<feature type="site" description="Transition state stabilizer" evidence="7">
    <location>
        <position position="148"/>
    </location>
</feature>
<dbReference type="InterPro" id="IPR020847">
    <property type="entry name" value="AP_endonuclease_F1_BS"/>
</dbReference>
<dbReference type="PANTHER" id="PTHR43250">
    <property type="entry name" value="EXODEOXYRIBONUCLEASE III"/>
    <property type="match status" value="1"/>
</dbReference>
<dbReference type="InterPro" id="IPR037493">
    <property type="entry name" value="ExoIII-like"/>
</dbReference>
<gene>
    <name evidence="9" type="primary">xthA</name>
    <name evidence="9" type="ORF">Pla133_16220</name>
</gene>